<evidence type="ECO:0000313" key="2">
    <source>
        <dbReference type="EnsemblMetazoa" id="AEPI001564-PA"/>
    </source>
</evidence>
<dbReference type="SUPFAM" id="SSF57567">
    <property type="entry name" value="Serine protease inhibitors"/>
    <property type="match status" value="1"/>
</dbReference>
<dbReference type="EnsemblMetazoa" id="AEPI001564-RA">
    <property type="protein sequence ID" value="AEPI001564-PA"/>
    <property type="gene ID" value="AEPI001564"/>
</dbReference>
<feature type="chain" id="PRO_5008130856" description="TIL domain-containing protein" evidence="1">
    <location>
        <begin position="24"/>
        <end position="89"/>
    </location>
</feature>
<reference evidence="3" key="1">
    <citation type="submission" date="2013-03" db="EMBL/GenBank/DDBJ databases">
        <title>The Genome Sequence of Anopheles epiroticus epiroticus2.</title>
        <authorList>
            <consortium name="The Broad Institute Genomics Platform"/>
            <person name="Neafsey D.E."/>
            <person name="Howell P."/>
            <person name="Walker B."/>
            <person name="Young S.K."/>
            <person name="Zeng Q."/>
            <person name="Gargeya S."/>
            <person name="Fitzgerald M."/>
            <person name="Haas B."/>
            <person name="Abouelleil A."/>
            <person name="Allen A.W."/>
            <person name="Alvarado L."/>
            <person name="Arachchi H.M."/>
            <person name="Berlin A.M."/>
            <person name="Chapman S.B."/>
            <person name="Gainer-Dewar J."/>
            <person name="Goldberg J."/>
            <person name="Griggs A."/>
            <person name="Gujja S."/>
            <person name="Hansen M."/>
            <person name="Howarth C."/>
            <person name="Imamovic A."/>
            <person name="Ireland A."/>
            <person name="Larimer J."/>
            <person name="McCowan C."/>
            <person name="Murphy C."/>
            <person name="Pearson M."/>
            <person name="Poon T.W."/>
            <person name="Priest M."/>
            <person name="Roberts A."/>
            <person name="Saif S."/>
            <person name="Shea T."/>
            <person name="Sisk P."/>
            <person name="Sykes S."/>
            <person name="Wortman J."/>
            <person name="Nusbaum C."/>
            <person name="Birren B."/>
        </authorList>
    </citation>
    <scope>NUCLEOTIDE SEQUENCE [LARGE SCALE GENOMIC DNA]</scope>
    <source>
        <strain evidence="3">Epiroticus2</strain>
    </source>
</reference>
<dbReference type="InterPro" id="IPR036084">
    <property type="entry name" value="Ser_inhib-like_sf"/>
</dbReference>
<evidence type="ECO:0000256" key="1">
    <source>
        <dbReference type="SAM" id="SignalP"/>
    </source>
</evidence>
<evidence type="ECO:0000313" key="3">
    <source>
        <dbReference type="Proteomes" id="UP000075885"/>
    </source>
</evidence>
<protein>
    <recommendedName>
        <fullName evidence="4">TIL domain-containing protein</fullName>
    </recommendedName>
</protein>
<dbReference type="AlphaFoldDB" id="A0A182P3S8"/>
<organism evidence="2 3">
    <name type="scientific">Anopheles epiroticus</name>
    <dbReference type="NCBI Taxonomy" id="199890"/>
    <lineage>
        <taxon>Eukaryota</taxon>
        <taxon>Metazoa</taxon>
        <taxon>Ecdysozoa</taxon>
        <taxon>Arthropoda</taxon>
        <taxon>Hexapoda</taxon>
        <taxon>Insecta</taxon>
        <taxon>Pterygota</taxon>
        <taxon>Neoptera</taxon>
        <taxon>Endopterygota</taxon>
        <taxon>Diptera</taxon>
        <taxon>Nematocera</taxon>
        <taxon>Culicoidea</taxon>
        <taxon>Culicidae</taxon>
        <taxon>Anophelinae</taxon>
        <taxon>Anopheles</taxon>
    </lineage>
</organism>
<sequence>MHMYGKLCALFLLLAWCSSFALSQRPVLNIQVCSDFEEYTYSYACQPTCAERTCTITSESAKRETCTCKLGYIRQYTKGPCIRTSRCPL</sequence>
<dbReference type="VEuPathDB" id="VectorBase:AEPI001564"/>
<dbReference type="Gene3D" id="2.10.25.10">
    <property type="entry name" value="Laminin"/>
    <property type="match status" value="1"/>
</dbReference>
<reference evidence="2" key="2">
    <citation type="submission" date="2020-05" db="UniProtKB">
        <authorList>
            <consortium name="EnsemblMetazoa"/>
        </authorList>
    </citation>
    <scope>IDENTIFICATION</scope>
    <source>
        <strain evidence="2">Epiroticus2</strain>
    </source>
</reference>
<keyword evidence="1" id="KW-0732">Signal</keyword>
<feature type="signal peptide" evidence="1">
    <location>
        <begin position="1"/>
        <end position="23"/>
    </location>
</feature>
<proteinExistence type="predicted"/>
<accession>A0A182P3S8</accession>
<keyword evidence="3" id="KW-1185">Reference proteome</keyword>
<name>A0A182P3S8_9DIPT</name>
<evidence type="ECO:0008006" key="4">
    <source>
        <dbReference type="Google" id="ProtNLM"/>
    </source>
</evidence>
<dbReference type="Proteomes" id="UP000075885">
    <property type="component" value="Unassembled WGS sequence"/>
</dbReference>